<dbReference type="Proteomes" id="UP001595386">
    <property type="component" value="Unassembled WGS sequence"/>
</dbReference>
<comment type="caution">
    <text evidence="1">The sequence shown here is derived from an EMBL/GenBank/DDBJ whole genome shotgun (WGS) entry which is preliminary data.</text>
</comment>
<protein>
    <submittedName>
        <fullName evidence="1">Uncharacterized protein</fullName>
    </submittedName>
</protein>
<evidence type="ECO:0000313" key="2">
    <source>
        <dbReference type="Proteomes" id="UP001595386"/>
    </source>
</evidence>
<dbReference type="EMBL" id="JBHRSQ010000007">
    <property type="protein sequence ID" value="MFC2991299.1"/>
    <property type="molecule type" value="Genomic_DNA"/>
</dbReference>
<organism evidence="1 2">
    <name type="scientific">Halomonas tibetensis</name>
    <dbReference type="NCBI Taxonomy" id="2259590"/>
    <lineage>
        <taxon>Bacteria</taxon>
        <taxon>Pseudomonadati</taxon>
        <taxon>Pseudomonadota</taxon>
        <taxon>Gammaproteobacteria</taxon>
        <taxon>Oceanospirillales</taxon>
        <taxon>Halomonadaceae</taxon>
        <taxon>Halomonas</taxon>
    </lineage>
</organism>
<keyword evidence="2" id="KW-1185">Reference proteome</keyword>
<evidence type="ECO:0000313" key="1">
    <source>
        <dbReference type="EMBL" id="MFC2991299.1"/>
    </source>
</evidence>
<accession>A0ABV7B4A1</accession>
<sequence>MTQGRSIRLFLVDGTPNGLLTAEIMNWTGHVLTGPRSKLSELVQRPECGRTGIYFLVGPDPENSLRPLVYIGESDDTYGEWQDRQVTAAAETAGQENA</sequence>
<reference evidence="2" key="1">
    <citation type="journal article" date="2019" name="Int. J. Syst. Evol. Microbiol.">
        <title>The Global Catalogue of Microorganisms (GCM) 10K type strain sequencing project: providing services to taxonomists for standard genome sequencing and annotation.</title>
        <authorList>
            <consortium name="The Broad Institute Genomics Platform"/>
            <consortium name="The Broad Institute Genome Sequencing Center for Infectious Disease"/>
            <person name="Wu L."/>
            <person name="Ma J."/>
        </authorList>
    </citation>
    <scope>NUCLEOTIDE SEQUENCE [LARGE SCALE GENOMIC DNA]</scope>
    <source>
        <strain evidence="2">KCTC 52660</strain>
    </source>
</reference>
<proteinExistence type="predicted"/>
<name>A0ABV7B4A1_9GAMM</name>
<dbReference type="RefSeq" id="WP_379755305.1">
    <property type="nucleotide sequence ID" value="NZ_JBHRSQ010000007.1"/>
</dbReference>
<gene>
    <name evidence="1" type="ORF">ACFODV_04580</name>
</gene>